<evidence type="ECO:0000313" key="1">
    <source>
        <dbReference type="EMBL" id="CEK59828.1"/>
    </source>
</evidence>
<gene>
    <name evidence="1" type="primary">ORF37551</name>
</gene>
<protein>
    <submittedName>
        <fullName evidence="1">Uncharacterized protein</fullName>
    </submittedName>
</protein>
<reference evidence="1" key="1">
    <citation type="submission" date="2014-12" db="EMBL/GenBank/DDBJ databases">
        <title>Insight into the proteome of Arion vulgaris.</title>
        <authorList>
            <person name="Aradska J."/>
            <person name="Bulat T."/>
            <person name="Smidak R."/>
            <person name="Sarate P."/>
            <person name="Gangsoo J."/>
            <person name="Sialana F."/>
            <person name="Bilban M."/>
            <person name="Lubec G."/>
        </authorList>
    </citation>
    <scope>NUCLEOTIDE SEQUENCE</scope>
    <source>
        <tissue evidence="1">Skin</tissue>
    </source>
</reference>
<dbReference type="EMBL" id="HACG01012963">
    <property type="protein sequence ID" value="CEK59828.1"/>
    <property type="molecule type" value="Transcribed_RNA"/>
</dbReference>
<feature type="non-terminal residue" evidence="1">
    <location>
        <position position="1"/>
    </location>
</feature>
<proteinExistence type="predicted"/>
<sequence>SSDFVDLLSMICIYKAALVNVQTYQNITVALQSVSMSGDIESCYSKSSIIFVMLKKAQILVLHTCFLYYEINLLNH</sequence>
<feature type="non-terminal residue" evidence="1">
    <location>
        <position position="76"/>
    </location>
</feature>
<accession>A0A0B6YUA4</accession>
<organism evidence="1">
    <name type="scientific">Arion vulgaris</name>
    <dbReference type="NCBI Taxonomy" id="1028688"/>
    <lineage>
        <taxon>Eukaryota</taxon>
        <taxon>Metazoa</taxon>
        <taxon>Spiralia</taxon>
        <taxon>Lophotrochozoa</taxon>
        <taxon>Mollusca</taxon>
        <taxon>Gastropoda</taxon>
        <taxon>Heterobranchia</taxon>
        <taxon>Euthyneura</taxon>
        <taxon>Panpulmonata</taxon>
        <taxon>Eupulmonata</taxon>
        <taxon>Stylommatophora</taxon>
        <taxon>Helicina</taxon>
        <taxon>Arionoidea</taxon>
        <taxon>Arionidae</taxon>
        <taxon>Arion</taxon>
    </lineage>
</organism>
<name>A0A0B6YUA4_9EUPU</name>
<dbReference type="AlphaFoldDB" id="A0A0B6YUA4"/>